<keyword evidence="3" id="KW-1185">Reference proteome</keyword>
<dbReference type="GO" id="GO:0051959">
    <property type="term" value="F:dynein light intermediate chain binding"/>
    <property type="evidence" value="ECO:0007669"/>
    <property type="project" value="InterPro"/>
</dbReference>
<dbReference type="RefSeq" id="XP_025425534.1">
    <property type="nucleotide sequence ID" value="XM_025569749.1"/>
</dbReference>
<evidence type="ECO:0000313" key="4">
    <source>
        <dbReference type="RefSeq" id="XP_025425534.1"/>
    </source>
</evidence>
<dbReference type="GeneID" id="112694314"/>
<dbReference type="InterPro" id="IPR013594">
    <property type="entry name" value="Dynein_heavy_tail"/>
</dbReference>
<proteinExistence type="predicted"/>
<organism evidence="3 4">
    <name type="scientific">Sipha flava</name>
    <name type="common">yellow sugarcane aphid</name>
    <dbReference type="NCBI Taxonomy" id="143950"/>
    <lineage>
        <taxon>Eukaryota</taxon>
        <taxon>Metazoa</taxon>
        <taxon>Ecdysozoa</taxon>
        <taxon>Arthropoda</taxon>
        <taxon>Hexapoda</taxon>
        <taxon>Insecta</taxon>
        <taxon>Pterygota</taxon>
        <taxon>Neoptera</taxon>
        <taxon>Paraneoptera</taxon>
        <taxon>Hemiptera</taxon>
        <taxon>Sternorrhyncha</taxon>
        <taxon>Aphidomorpha</taxon>
        <taxon>Aphidoidea</taxon>
        <taxon>Aphididae</taxon>
        <taxon>Sipha</taxon>
    </lineage>
</organism>
<evidence type="ECO:0000259" key="2">
    <source>
        <dbReference type="Pfam" id="PF08385"/>
    </source>
</evidence>
<feature type="region of interest" description="Disordered" evidence="1">
    <location>
        <begin position="889"/>
        <end position="917"/>
    </location>
</feature>
<reference evidence="4" key="1">
    <citation type="submission" date="2025-08" db="UniProtKB">
        <authorList>
            <consortium name="RefSeq"/>
        </authorList>
    </citation>
    <scope>IDENTIFICATION</scope>
    <source>
        <tissue evidence="4">Whole body</tissue>
    </source>
</reference>
<evidence type="ECO:0000256" key="1">
    <source>
        <dbReference type="SAM" id="MobiDB-lite"/>
    </source>
</evidence>
<evidence type="ECO:0000313" key="3">
    <source>
        <dbReference type="Proteomes" id="UP000694846"/>
    </source>
</evidence>
<dbReference type="GO" id="GO:0005858">
    <property type="term" value="C:axonemal dynein complex"/>
    <property type="evidence" value="ECO:0007669"/>
    <property type="project" value="TreeGrafter"/>
</dbReference>
<feature type="domain" description="Dynein heavy chain tail" evidence="2">
    <location>
        <begin position="164"/>
        <end position="768"/>
    </location>
</feature>
<dbReference type="GO" id="GO:0007018">
    <property type="term" value="P:microtubule-based movement"/>
    <property type="evidence" value="ECO:0007669"/>
    <property type="project" value="InterPro"/>
</dbReference>
<dbReference type="AlphaFoldDB" id="A0A8B8GQJ3"/>
<dbReference type="PANTHER" id="PTHR46532:SF11">
    <property type="entry name" value="DYNEIN AXONEMAL HEAVY CHAIN 12"/>
    <property type="match status" value="1"/>
</dbReference>
<feature type="compositionally biased region" description="Acidic residues" evidence="1">
    <location>
        <begin position="896"/>
        <end position="913"/>
    </location>
</feature>
<dbReference type="Proteomes" id="UP000694846">
    <property type="component" value="Unplaced"/>
</dbReference>
<sequence>MMRNPDFNFMVMDFIKSPDKCKILFTLNSAGLMTPMDEFIHSFKTKVSYIVKLDSVEITNDNFESQLICGEVSSNPIEDLKTAAETILLNLSSENNDVLMNVSNDVIVDVQDKFNDFLSNINNTIGSFKNHLSLTLPYGFEHITTALDEFKKSDGRIIDEVLKQRLEKKVCAWSIELNRIVAIKPNVIMEKDPLASSADYIVFWKNQEKQISLFYEQIDQRIGDFLIVTNSPYVDLYREIKERAMTVKREVNLINTFLATLVKHINIVEEEGLVESKVELTVLWRKLACIWLNCPNFQNYDYIIVLIKVLCNMIMIQSSRYLEPTALFQGELVENLGKVDDIKDILNYFRDQFKYIQTEYLPNKFEKFMLENPSARNHRPRYWNFHTDDIFGNLCMFEDRLNSMRAMLINFIDYQNLEKVEMGGLMGRWYSSTIEEVSLLFSKNLENMSSITYDPLDMLNDEFNASFLKDYDNHLAISNDIDNRLATICKICFEKSDNLMAIQKFITVFRSGVLNRPVVEAVVTKYYEKILDQIEEEIAIQKRAMDSLTEKPPMEISELSDYYETRIKPDELEKVYPPVAREIMWDYSLQTNRLLEYLDAIKIMKLPIMQSPRAIRIQQKIDLLTDDLKKYLHPIFDEWKRIVPKQIQEGIANPLFTLHSDKTISINFKKELDSAIKITRYLLLGIYYYKDPIFKIKLDDIPIDAIELYKRESQIFAYKIDIEEIVKWYNMLRTKTHISEFQLIVKEIENIDILINEAQISVTWNSEVYDDIEEETRREIEGEEEEENRPPPLTLIQKTIKGIHVLTGNLYERVVHAQTNLQQIIALASHWINIPLYVRDKTTKRITFGNQLDEKKTARYAEIKAASTKIQRLLKENILLLNNVPLLDPNHGESYTENDNETKQEEEEEEEVGVDNKSEKEDQAVLAVVEEEVYSDLGESINEDENIVLEEIAVEEKLHSQEEMLLEEIDMEEQEEIIDYLDMQVLIILSDEDVKAIWEKYKHYVDETVFFVLQDTILCSLKYIEHNIISVKGSMALFLVVYHLNYDGPYFSPNLDVNIEPNFFGLISNLLEDIIEMGSHLDRIDTNYPPYNEDIKKVEEVIESVNNILIQAEITIKKIWSNDQSNLLSNFLKYARELTPEEQETLQFEVDAEGEPLLPLNAPKLSDFQTKVRVVIDYIF</sequence>
<dbReference type="OrthoDB" id="6628162at2759"/>
<protein>
    <submittedName>
        <fullName evidence="4">Dynein beta chain, ciliary-like</fullName>
    </submittedName>
</protein>
<gene>
    <name evidence="4" type="primary">LOC112694314</name>
</gene>
<name>A0A8B8GQJ3_9HEMI</name>
<dbReference type="GO" id="GO:0045505">
    <property type="term" value="F:dynein intermediate chain binding"/>
    <property type="evidence" value="ECO:0007669"/>
    <property type="project" value="InterPro"/>
</dbReference>
<accession>A0A8B8GQJ3</accession>
<dbReference type="Pfam" id="PF08385">
    <property type="entry name" value="DHC_N1"/>
    <property type="match status" value="1"/>
</dbReference>
<dbReference type="PANTHER" id="PTHR46532">
    <property type="entry name" value="MALE FERTILITY FACTOR KL5"/>
    <property type="match status" value="1"/>
</dbReference>
<dbReference type="InterPro" id="IPR026983">
    <property type="entry name" value="DHC"/>
</dbReference>